<gene>
    <name evidence="2" type="ORF">CRENPOLYSF1_1600002</name>
</gene>
<feature type="domain" description="PIN" evidence="1">
    <location>
        <begin position="16"/>
        <end position="128"/>
    </location>
</feature>
<dbReference type="AlphaFoldDB" id="A0A1R4H498"/>
<dbReference type="Proteomes" id="UP000195667">
    <property type="component" value="Unassembled WGS sequence"/>
</dbReference>
<keyword evidence="3" id="KW-1185">Reference proteome</keyword>
<accession>A0A1R4H498</accession>
<dbReference type="Gene3D" id="3.40.50.1010">
    <property type="entry name" value="5'-nuclease"/>
    <property type="match status" value="1"/>
</dbReference>
<evidence type="ECO:0000259" key="1">
    <source>
        <dbReference type="Pfam" id="PF01850"/>
    </source>
</evidence>
<dbReference type="InterPro" id="IPR029060">
    <property type="entry name" value="PIN-like_dom_sf"/>
</dbReference>
<dbReference type="SUPFAM" id="SSF88723">
    <property type="entry name" value="PIN domain-like"/>
    <property type="match status" value="1"/>
</dbReference>
<dbReference type="RefSeq" id="WP_087142713.1">
    <property type="nucleotide sequence ID" value="NZ_FUKI01000069.1"/>
</dbReference>
<dbReference type="OrthoDB" id="597982at2"/>
<dbReference type="InterPro" id="IPR002716">
    <property type="entry name" value="PIN_dom"/>
</dbReference>
<dbReference type="EMBL" id="FUKI01000069">
    <property type="protein sequence ID" value="SJM90851.1"/>
    <property type="molecule type" value="Genomic_DNA"/>
</dbReference>
<proteinExistence type="predicted"/>
<protein>
    <recommendedName>
        <fullName evidence="1">PIN domain-containing protein</fullName>
    </recommendedName>
</protein>
<dbReference type="Pfam" id="PF01850">
    <property type="entry name" value="PIN"/>
    <property type="match status" value="1"/>
</dbReference>
<evidence type="ECO:0000313" key="3">
    <source>
        <dbReference type="Proteomes" id="UP000195667"/>
    </source>
</evidence>
<sequence>MEFITSLFETFVGKSIYFDTNPIIYFVEKHEVFFDAISPIFEMIDEDKVIACSSEFTLTEILIKPFRENLQESIHAYQELLLKSGYVSLFGLSAETFILAAKIGGETGMKTPDAIHIAVAVENHCDFFYYQ</sequence>
<name>A0A1R4H498_9GAMM</name>
<evidence type="ECO:0000313" key="2">
    <source>
        <dbReference type="EMBL" id="SJM90851.1"/>
    </source>
</evidence>
<organism evidence="2 3">
    <name type="scientific">Crenothrix polyspora</name>
    <dbReference type="NCBI Taxonomy" id="360316"/>
    <lineage>
        <taxon>Bacteria</taxon>
        <taxon>Pseudomonadati</taxon>
        <taxon>Pseudomonadota</taxon>
        <taxon>Gammaproteobacteria</taxon>
        <taxon>Methylococcales</taxon>
        <taxon>Crenotrichaceae</taxon>
        <taxon>Crenothrix</taxon>
    </lineage>
</organism>
<reference evidence="3" key="1">
    <citation type="submission" date="2017-02" db="EMBL/GenBank/DDBJ databases">
        <authorList>
            <person name="Daims H."/>
        </authorList>
    </citation>
    <scope>NUCLEOTIDE SEQUENCE [LARGE SCALE GENOMIC DNA]</scope>
</reference>